<dbReference type="eggNOG" id="KOG3568">
    <property type="taxonomic scope" value="Eukaryota"/>
</dbReference>
<evidence type="ECO:0000313" key="22">
    <source>
        <dbReference type="Proteomes" id="UP000007875"/>
    </source>
</evidence>
<evidence type="ECO:0000256" key="10">
    <source>
        <dbReference type="ARBA" id="ARBA00022723"/>
    </source>
</evidence>
<dbReference type="Pfam" id="PF03351">
    <property type="entry name" value="DOMON"/>
    <property type="match status" value="1"/>
</dbReference>
<reference evidence="21" key="3">
    <citation type="submission" date="2025-09" db="UniProtKB">
        <authorList>
            <consortium name="Ensembl"/>
        </authorList>
    </citation>
    <scope>IDENTIFICATION</scope>
</reference>
<evidence type="ECO:0000256" key="4">
    <source>
        <dbReference type="ARBA" id="ARBA00005223"/>
    </source>
</evidence>
<dbReference type="AlphaFoldDB" id="H2ZA79"/>
<comment type="function">
    <text evidence="18">Catalyzes the hydroxylation of dopamine to noradrenaline (also known as norepinephrine), and is thus vital for regulation of these neurotransmitters.</text>
</comment>
<evidence type="ECO:0000256" key="14">
    <source>
        <dbReference type="ARBA" id="ARBA00023033"/>
    </source>
</evidence>
<keyword evidence="12" id="KW-0560">Oxidoreductase</keyword>
<evidence type="ECO:0000256" key="12">
    <source>
        <dbReference type="ARBA" id="ARBA00023002"/>
    </source>
</evidence>
<keyword evidence="22" id="KW-1185">Reference proteome</keyword>
<evidence type="ECO:0000256" key="19">
    <source>
        <dbReference type="ARBA" id="ARBA00047952"/>
    </source>
</evidence>
<evidence type="ECO:0000256" key="6">
    <source>
        <dbReference type="ARBA" id="ARBA00011406"/>
    </source>
</evidence>
<dbReference type="GO" id="GO:0042421">
    <property type="term" value="P:norepinephrine biosynthetic process"/>
    <property type="evidence" value="ECO:0007669"/>
    <property type="project" value="TreeGrafter"/>
</dbReference>
<dbReference type="Proteomes" id="UP000007875">
    <property type="component" value="Unassembled WGS sequence"/>
</dbReference>
<dbReference type="PANTHER" id="PTHR10157">
    <property type="entry name" value="DOPAMINE BETA HYDROXYLASE RELATED"/>
    <property type="match status" value="1"/>
</dbReference>
<evidence type="ECO:0000256" key="17">
    <source>
        <dbReference type="ARBA" id="ARBA00023180"/>
    </source>
</evidence>
<dbReference type="GO" id="GO:0005615">
    <property type="term" value="C:extracellular space"/>
    <property type="evidence" value="ECO:0007669"/>
    <property type="project" value="TreeGrafter"/>
</dbReference>
<dbReference type="SMART" id="SM00664">
    <property type="entry name" value="DoH"/>
    <property type="match status" value="1"/>
</dbReference>
<dbReference type="InterPro" id="IPR036939">
    <property type="entry name" value="Cu2_ascorb_mOase_N_sf"/>
</dbReference>
<evidence type="ECO:0000256" key="8">
    <source>
        <dbReference type="ARBA" id="ARBA00020179"/>
    </source>
</evidence>
<comment type="catalytic activity">
    <reaction evidence="19">
        <text>dopamine + 2 L-ascorbate + O2 = (R)-noradrenaline + 2 monodehydro-L-ascorbate radical + H2O</text>
        <dbReference type="Rhea" id="RHEA:19117"/>
        <dbReference type="ChEBI" id="CHEBI:15377"/>
        <dbReference type="ChEBI" id="CHEBI:15379"/>
        <dbReference type="ChEBI" id="CHEBI:38290"/>
        <dbReference type="ChEBI" id="CHEBI:59513"/>
        <dbReference type="ChEBI" id="CHEBI:59905"/>
        <dbReference type="ChEBI" id="CHEBI:72587"/>
        <dbReference type="EC" id="1.14.17.1"/>
    </reaction>
    <physiologicalReaction direction="left-to-right" evidence="19">
        <dbReference type="Rhea" id="RHEA:19118"/>
    </physiologicalReaction>
</comment>
<evidence type="ECO:0000256" key="1">
    <source>
        <dbReference type="ARBA" id="ARBA00001973"/>
    </source>
</evidence>
<dbReference type="HOGENOM" id="CLU_017939_3_0_1"/>
<dbReference type="GO" id="GO:0004500">
    <property type="term" value="F:dopamine beta-monooxygenase activity"/>
    <property type="evidence" value="ECO:0007669"/>
    <property type="project" value="UniProtKB-EC"/>
</dbReference>
<evidence type="ECO:0000256" key="3">
    <source>
        <dbReference type="ARBA" id="ARBA00004553"/>
    </source>
</evidence>
<dbReference type="EC" id="1.14.17.1" evidence="7"/>
<feature type="domain" description="DOMON" evidence="20">
    <location>
        <begin position="1"/>
        <end position="115"/>
    </location>
</feature>
<keyword evidence="14" id="KW-0503">Monooxygenase</keyword>
<evidence type="ECO:0000313" key="21">
    <source>
        <dbReference type="Ensembl" id="ENSCSAVP00000014494.1"/>
    </source>
</evidence>
<dbReference type="Gene3D" id="2.60.120.230">
    <property type="match status" value="1"/>
</dbReference>
<keyword evidence="15" id="KW-0472">Membrane</keyword>
<dbReference type="InterPro" id="IPR000323">
    <property type="entry name" value="Cu2_ascorb_mOase_N"/>
</dbReference>
<dbReference type="InParanoid" id="H2ZA79"/>
<dbReference type="GO" id="GO:0005507">
    <property type="term" value="F:copper ion binding"/>
    <property type="evidence" value="ECO:0007669"/>
    <property type="project" value="InterPro"/>
</dbReference>
<protein>
    <recommendedName>
        <fullName evidence="8">Dopamine beta-hydroxylase</fullName>
        <ecNumber evidence="7">1.14.17.1</ecNumber>
    </recommendedName>
</protein>
<evidence type="ECO:0000256" key="5">
    <source>
        <dbReference type="ARBA" id="ARBA00010676"/>
    </source>
</evidence>
<keyword evidence="11" id="KW-1133">Transmembrane helix</keyword>
<evidence type="ECO:0000256" key="9">
    <source>
        <dbReference type="ARBA" id="ARBA00022692"/>
    </source>
</evidence>
<dbReference type="Gene3D" id="2.60.120.310">
    <property type="entry name" value="Copper type II, ascorbate-dependent monooxygenase, N-terminal domain"/>
    <property type="match status" value="1"/>
</dbReference>
<comment type="cofactor">
    <cofactor evidence="1">
        <name>Cu(2+)</name>
        <dbReference type="ChEBI" id="CHEBI:29036"/>
    </cofactor>
</comment>
<dbReference type="InterPro" id="IPR008977">
    <property type="entry name" value="PHM/PNGase_F_dom_sf"/>
</dbReference>
<dbReference type="FunFam" id="2.60.120.230:FF:000001">
    <property type="entry name" value="Monooxygenase, DBH-like 1"/>
    <property type="match status" value="1"/>
</dbReference>
<evidence type="ECO:0000259" key="20">
    <source>
        <dbReference type="PROSITE" id="PS50836"/>
    </source>
</evidence>
<reference evidence="21" key="2">
    <citation type="submission" date="2025-08" db="UniProtKB">
        <authorList>
            <consortium name="Ensembl"/>
        </authorList>
    </citation>
    <scope>IDENTIFICATION</scope>
</reference>
<dbReference type="PRINTS" id="PR00767">
    <property type="entry name" value="DBMONOXGNASE"/>
</dbReference>
<comment type="similarity">
    <text evidence="5">Belongs to the copper type II ascorbate-dependent monooxygenase family.</text>
</comment>
<dbReference type="GO" id="GO:0006589">
    <property type="term" value="P:octopamine biosynthetic process"/>
    <property type="evidence" value="ECO:0007669"/>
    <property type="project" value="TreeGrafter"/>
</dbReference>
<reference evidence="22" key="1">
    <citation type="submission" date="2003-08" db="EMBL/GenBank/DDBJ databases">
        <authorList>
            <person name="Birren B."/>
            <person name="Nusbaum C."/>
            <person name="Abebe A."/>
            <person name="Abouelleil A."/>
            <person name="Adekoya E."/>
            <person name="Ait-zahra M."/>
            <person name="Allen N."/>
            <person name="Allen T."/>
            <person name="An P."/>
            <person name="Anderson M."/>
            <person name="Anderson S."/>
            <person name="Arachchi H."/>
            <person name="Armbruster J."/>
            <person name="Bachantsang P."/>
            <person name="Baldwin J."/>
            <person name="Barry A."/>
            <person name="Bayul T."/>
            <person name="Blitshsteyn B."/>
            <person name="Bloom T."/>
            <person name="Blye J."/>
            <person name="Boguslavskiy L."/>
            <person name="Borowsky M."/>
            <person name="Boukhgalter B."/>
            <person name="Brunache A."/>
            <person name="Butler J."/>
            <person name="Calixte N."/>
            <person name="Calvo S."/>
            <person name="Camarata J."/>
            <person name="Campo K."/>
            <person name="Chang J."/>
            <person name="Cheshatsang Y."/>
            <person name="Citroen M."/>
            <person name="Collymore A."/>
            <person name="Considine T."/>
            <person name="Cook A."/>
            <person name="Cooke P."/>
            <person name="Corum B."/>
            <person name="Cuomo C."/>
            <person name="David R."/>
            <person name="Dawoe T."/>
            <person name="Degray S."/>
            <person name="Dodge S."/>
            <person name="Dooley K."/>
            <person name="Dorje P."/>
            <person name="Dorjee K."/>
            <person name="Dorris L."/>
            <person name="Duffey N."/>
            <person name="Dupes A."/>
            <person name="Elkins T."/>
            <person name="Engels R."/>
            <person name="Erickson J."/>
            <person name="Farina A."/>
            <person name="Faro S."/>
            <person name="Ferreira P."/>
            <person name="Fischer H."/>
            <person name="Fitzgerald M."/>
            <person name="Foley K."/>
            <person name="Gage D."/>
            <person name="Galagan J."/>
            <person name="Gearin G."/>
            <person name="Gnerre S."/>
            <person name="Gnirke A."/>
            <person name="Goyette A."/>
            <person name="Graham J."/>
            <person name="Grandbois E."/>
            <person name="Gyaltsen K."/>
            <person name="Hafez N."/>
            <person name="Hagopian D."/>
            <person name="Hagos B."/>
            <person name="Hall J."/>
            <person name="Hatcher B."/>
            <person name="Heller A."/>
            <person name="Higgins H."/>
            <person name="Honan T."/>
            <person name="Horn A."/>
            <person name="Houde N."/>
            <person name="Hughes L."/>
            <person name="Hulme W."/>
            <person name="Husby E."/>
            <person name="Iliev I."/>
            <person name="Jaffe D."/>
            <person name="Jones C."/>
            <person name="Kamal M."/>
            <person name="Kamat A."/>
            <person name="Kamvysselis M."/>
            <person name="Karlsson E."/>
            <person name="Kells C."/>
            <person name="Kieu A."/>
            <person name="Kisner P."/>
            <person name="Kodira C."/>
            <person name="Kulbokas E."/>
            <person name="Labutti K."/>
            <person name="Lama D."/>
            <person name="Landers T."/>
            <person name="Leger J."/>
            <person name="Levine S."/>
            <person name="Lewis D."/>
            <person name="Lewis T."/>
            <person name="Lindblad-toh K."/>
            <person name="Liu X."/>
            <person name="Lokyitsang T."/>
            <person name="Lokyitsang Y."/>
            <person name="Lucien O."/>
            <person name="Lui A."/>
            <person name="Ma L.J."/>
            <person name="Mabbitt R."/>
            <person name="Macdonald J."/>
            <person name="Maclean C."/>
            <person name="Major J."/>
            <person name="Manning J."/>
            <person name="Marabella R."/>
            <person name="Maru K."/>
            <person name="Matthews C."/>
            <person name="Mauceli E."/>
            <person name="Mccarthy M."/>
            <person name="Mcdonough S."/>
            <person name="Mcghee T."/>
            <person name="Meldrim J."/>
            <person name="Meneus L."/>
            <person name="Mesirov J."/>
            <person name="Mihalev A."/>
            <person name="Mihova T."/>
            <person name="Mikkelsen T."/>
            <person name="Mlenga V."/>
            <person name="Moru K."/>
            <person name="Mozes J."/>
            <person name="Mulrain L."/>
            <person name="Munson G."/>
            <person name="Naylor J."/>
            <person name="Newes C."/>
            <person name="Nguyen C."/>
            <person name="Nguyen N."/>
            <person name="Nguyen T."/>
            <person name="Nicol R."/>
            <person name="Nielsen C."/>
            <person name="Nizzari M."/>
            <person name="Norbu C."/>
            <person name="Norbu N."/>
            <person name="O'donnell P."/>
            <person name="Okoawo O."/>
            <person name="O'leary S."/>
            <person name="Omotosho B."/>
            <person name="O'neill K."/>
            <person name="Osman S."/>
            <person name="Parker S."/>
            <person name="Perrin D."/>
            <person name="Phunkhang P."/>
            <person name="Piqani B."/>
            <person name="Purcell S."/>
            <person name="Rachupka T."/>
            <person name="Ramasamy U."/>
            <person name="Rameau R."/>
            <person name="Ray V."/>
            <person name="Raymond C."/>
            <person name="Retta R."/>
            <person name="Richardson S."/>
            <person name="Rise C."/>
            <person name="Rodriguez J."/>
            <person name="Rogers J."/>
            <person name="Rogov P."/>
            <person name="Rutman M."/>
            <person name="Schupbach R."/>
            <person name="Seaman C."/>
            <person name="Settipalli S."/>
            <person name="Sharpe T."/>
            <person name="Sheridan J."/>
            <person name="Sherpa N."/>
            <person name="Shi J."/>
            <person name="Smirnov S."/>
            <person name="Smith C."/>
            <person name="Sougnez C."/>
            <person name="Spencer B."/>
            <person name="Stalker J."/>
            <person name="Stange-thomann N."/>
            <person name="Stavropoulos S."/>
            <person name="Stetson K."/>
            <person name="Stone C."/>
            <person name="Stone S."/>
            <person name="Stubbs M."/>
            <person name="Talamas J."/>
            <person name="Tchuinga P."/>
            <person name="Tenzing P."/>
            <person name="Tesfaye S."/>
            <person name="Theodore J."/>
            <person name="Thoulutsang Y."/>
            <person name="Topham K."/>
            <person name="Towey S."/>
            <person name="Tsamla T."/>
            <person name="Tsomo N."/>
            <person name="Vallee D."/>
            <person name="Vassiliev H."/>
            <person name="Venkataraman V."/>
            <person name="Vinson J."/>
            <person name="Vo A."/>
            <person name="Wade C."/>
            <person name="Wang S."/>
            <person name="Wangchuk T."/>
            <person name="Wangdi T."/>
            <person name="Whittaker C."/>
            <person name="Wilkinson J."/>
            <person name="Wu Y."/>
            <person name="Wyman D."/>
            <person name="Yadav S."/>
            <person name="Yang S."/>
            <person name="Yang X."/>
            <person name="Yeager S."/>
            <person name="Yee E."/>
            <person name="Young G."/>
            <person name="Zainoun J."/>
            <person name="Zembeck L."/>
            <person name="Zimmer A."/>
            <person name="Zody M."/>
            <person name="Lander E."/>
        </authorList>
    </citation>
    <scope>NUCLEOTIDE SEQUENCE [LARGE SCALE GENOMIC DNA]</scope>
</reference>
<comment type="pathway">
    <text evidence="4">Catecholamine biosynthesis; (R)-noradrenaline biosynthesis; (R)-noradrenaline from dopamine: step 1/1.</text>
</comment>
<keyword evidence="9" id="KW-0812">Transmembrane</keyword>
<dbReference type="Ensembl" id="ENSCSAVT00000014659.1">
    <property type="protein sequence ID" value="ENSCSAVP00000014494.1"/>
    <property type="gene ID" value="ENSCSAVG00000008486.1"/>
</dbReference>
<dbReference type="STRING" id="51511.ENSCSAVP00000014494"/>
<dbReference type="InterPro" id="IPR024548">
    <property type="entry name" value="Cu2_monoox_C"/>
</dbReference>
<dbReference type="GO" id="GO:0042420">
    <property type="term" value="P:dopamine catabolic process"/>
    <property type="evidence" value="ECO:0007669"/>
    <property type="project" value="TreeGrafter"/>
</dbReference>
<keyword evidence="10" id="KW-0479">Metal-binding</keyword>
<organism evidence="21 22">
    <name type="scientific">Ciona savignyi</name>
    <name type="common">Pacific transparent sea squirt</name>
    <dbReference type="NCBI Taxonomy" id="51511"/>
    <lineage>
        <taxon>Eukaryota</taxon>
        <taxon>Metazoa</taxon>
        <taxon>Chordata</taxon>
        <taxon>Tunicata</taxon>
        <taxon>Ascidiacea</taxon>
        <taxon>Phlebobranchia</taxon>
        <taxon>Cionidae</taxon>
        <taxon>Ciona</taxon>
    </lineage>
</organism>
<accession>H2ZA79</accession>
<evidence type="ECO:0000256" key="2">
    <source>
        <dbReference type="ARBA" id="ARBA00004351"/>
    </source>
</evidence>
<dbReference type="InterPro" id="IPR014784">
    <property type="entry name" value="Cu2_ascorb_mOase-like_C"/>
</dbReference>
<dbReference type="Pfam" id="PF03712">
    <property type="entry name" value="Cu2_monoox_C"/>
    <property type="match status" value="1"/>
</dbReference>
<dbReference type="InterPro" id="IPR045266">
    <property type="entry name" value="DOH_DOMON"/>
</dbReference>
<proteinExistence type="inferred from homology"/>
<evidence type="ECO:0000256" key="7">
    <source>
        <dbReference type="ARBA" id="ARBA00012686"/>
    </source>
</evidence>
<dbReference type="PROSITE" id="PS50836">
    <property type="entry name" value="DOMON"/>
    <property type="match status" value="1"/>
</dbReference>
<evidence type="ECO:0000256" key="11">
    <source>
        <dbReference type="ARBA" id="ARBA00022989"/>
    </source>
</evidence>
<evidence type="ECO:0000256" key="15">
    <source>
        <dbReference type="ARBA" id="ARBA00023136"/>
    </source>
</evidence>
<keyword evidence="17" id="KW-0325">Glycoprotein</keyword>
<name>H2ZA79_CIOSA</name>
<dbReference type="SUPFAM" id="SSF49742">
    <property type="entry name" value="PHM/PNGase F"/>
    <property type="match status" value="2"/>
</dbReference>
<dbReference type="InterPro" id="IPR005018">
    <property type="entry name" value="DOMON_domain"/>
</dbReference>
<evidence type="ECO:0000256" key="13">
    <source>
        <dbReference type="ARBA" id="ARBA00023008"/>
    </source>
</evidence>
<dbReference type="Pfam" id="PF01082">
    <property type="entry name" value="Cu2_monooxygen"/>
    <property type="match status" value="1"/>
</dbReference>
<dbReference type="InterPro" id="IPR000945">
    <property type="entry name" value="DBH-like"/>
</dbReference>
<evidence type="ECO:0000256" key="16">
    <source>
        <dbReference type="ARBA" id="ARBA00023157"/>
    </source>
</evidence>
<dbReference type="OMA" id="FPHFSGP"/>
<dbReference type="PANTHER" id="PTHR10157:SF29">
    <property type="entry name" value="DOPAMINE BETA-HYDROXYLASE"/>
    <property type="match status" value="1"/>
</dbReference>
<sequence length="544" mass="61307">EVNYNLSKLMMSLEVSVPLLANSTKLGFGFSNRGGIKNADIVIIRSMEDQIFIDDCWCNKNGEVRRDVEQNYNLIRYSKINNYVWQIDIERSFDTCDDHDYQLDSGTTNIIVIYPIHSPCKSIHINLVDCNISKVPVTLRRAQLLKPEVTVPKTHAKWFDIVAPNVTIPRSSTTYWCNLQQLPPFKRKVHGVGFAGVISNPDLVHHIEVYLCDIDDLEIPSYNGICNAKQMPVQLTRCNHVLAAWAFGAEAFYYPKEAGLAFDSATMSPYVRLEIHYNNPHHLVGRVDHSGIRFYYTEQLRQYDVGILETGVTYSPNMAVPPHQTSFEWAGICPASCTRAAIPPSGINIFASELHTHLLGRKAQTTLLRSDGSSEVIERDRHYSTWFEEIRYVTPVISVKPGDSLITTCAFDSIKKKNVTLGGLGLQDEMCVGYLHYYPVSQLEVCKSSVSRIALEAFFKLISLLSGKPTNIRPHNLHQNYNEITWGPAAARSLQALYRDSPVDVKCLRGNGKEWGGKWDNVRSTIPYSEAVSSQDVPNERCGV</sequence>
<dbReference type="GeneTree" id="ENSGT00530000063085"/>
<dbReference type="GO" id="GO:0030667">
    <property type="term" value="C:secretory granule membrane"/>
    <property type="evidence" value="ECO:0007669"/>
    <property type="project" value="TreeGrafter"/>
</dbReference>
<comment type="subunit">
    <text evidence="6">Homotetramer; composed of two disulfide-linked dimers.</text>
</comment>
<dbReference type="CDD" id="cd09631">
    <property type="entry name" value="DOMON_DOH"/>
    <property type="match status" value="1"/>
</dbReference>
<comment type="subcellular location">
    <subcellularLocation>
        <location evidence="3">Cytoplasmic vesicle</location>
        <location evidence="3">Secretory vesicle</location>
        <location evidence="3">Chromaffin granule lumen</location>
    </subcellularLocation>
    <subcellularLocation>
        <location evidence="2">Cytoplasmic vesicle</location>
        <location evidence="2">Secretory vesicle</location>
        <location evidence="2">Chromaffin granule membrane</location>
        <topology evidence="2">Single-pass type II membrane protein</topology>
    </subcellularLocation>
</comment>
<keyword evidence="13" id="KW-0186">Copper</keyword>
<keyword evidence="16" id="KW-1015">Disulfide bond</keyword>
<dbReference type="InterPro" id="IPR028460">
    <property type="entry name" value="Tbh/DBH"/>
</dbReference>
<evidence type="ECO:0000256" key="18">
    <source>
        <dbReference type="ARBA" id="ARBA00037327"/>
    </source>
</evidence>